<name>A0A1U7HPW2_9CYAN</name>
<dbReference type="AlphaFoldDB" id="A0A1U7HPW2"/>
<dbReference type="InterPro" id="IPR054637">
    <property type="entry name" value="Asr1405_Asl0597-like"/>
</dbReference>
<gene>
    <name evidence="1" type="ORF">NIES593_04650</name>
</gene>
<keyword evidence="2" id="KW-1185">Reference proteome</keyword>
<dbReference type="RefSeq" id="WP_073598468.1">
    <property type="nucleotide sequence ID" value="NZ_MRCB01000003.1"/>
</dbReference>
<organism evidence="1 2">
    <name type="scientific">Hydrococcus rivularis NIES-593</name>
    <dbReference type="NCBI Taxonomy" id="1921803"/>
    <lineage>
        <taxon>Bacteria</taxon>
        <taxon>Bacillati</taxon>
        <taxon>Cyanobacteriota</taxon>
        <taxon>Cyanophyceae</taxon>
        <taxon>Pleurocapsales</taxon>
        <taxon>Hydrococcaceae</taxon>
        <taxon>Hydrococcus</taxon>
    </lineage>
</organism>
<dbReference type="EMBL" id="MRCB01000003">
    <property type="protein sequence ID" value="OKH25626.1"/>
    <property type="molecule type" value="Genomic_DNA"/>
</dbReference>
<reference evidence="1 2" key="1">
    <citation type="submission" date="2016-11" db="EMBL/GenBank/DDBJ databases">
        <title>Draft Genome Sequences of Nine Cyanobacterial Strains from Diverse Habitats.</title>
        <authorList>
            <person name="Zhu T."/>
            <person name="Hou S."/>
            <person name="Lu X."/>
            <person name="Hess W.R."/>
        </authorList>
    </citation>
    <scope>NUCLEOTIDE SEQUENCE [LARGE SCALE GENOMIC DNA]</scope>
    <source>
        <strain evidence="1 2">NIES-593</strain>
    </source>
</reference>
<sequence>MNGVNSQLASSYVVNVNWADRWAIYRRLQELQIPCHCKTDRPLQVAIHSPTAAIQLWSAVRQIATPRWELVRWLNGCWHLESNVNE</sequence>
<dbReference type="OrthoDB" id="515027at2"/>
<dbReference type="Proteomes" id="UP000186868">
    <property type="component" value="Unassembled WGS sequence"/>
</dbReference>
<proteinExistence type="predicted"/>
<comment type="caution">
    <text evidence="1">The sequence shown here is derived from an EMBL/GenBank/DDBJ whole genome shotgun (WGS) entry which is preliminary data.</text>
</comment>
<dbReference type="STRING" id="1921803.NIES593_04650"/>
<evidence type="ECO:0008006" key="3">
    <source>
        <dbReference type="Google" id="ProtNLM"/>
    </source>
</evidence>
<evidence type="ECO:0000313" key="2">
    <source>
        <dbReference type="Proteomes" id="UP000186868"/>
    </source>
</evidence>
<dbReference type="NCBIfam" id="NF045598">
    <property type="entry name" value="asr1405_asl0597"/>
    <property type="match status" value="1"/>
</dbReference>
<evidence type="ECO:0000313" key="1">
    <source>
        <dbReference type="EMBL" id="OKH25626.1"/>
    </source>
</evidence>
<protein>
    <recommendedName>
        <fullName evidence="3">DUF2007 domain-containing protein</fullName>
    </recommendedName>
</protein>
<accession>A0A1U7HPW2</accession>